<dbReference type="EMBL" id="AVOT02016798">
    <property type="protein sequence ID" value="MBW0502406.1"/>
    <property type="molecule type" value="Genomic_DNA"/>
</dbReference>
<dbReference type="AlphaFoldDB" id="A0A9Q3HEU9"/>
<proteinExistence type="predicted"/>
<reference evidence="1" key="1">
    <citation type="submission" date="2021-03" db="EMBL/GenBank/DDBJ databases">
        <title>Draft genome sequence of rust myrtle Austropuccinia psidii MF-1, a brazilian biotype.</title>
        <authorList>
            <person name="Quecine M.C."/>
            <person name="Pachon D.M.R."/>
            <person name="Bonatelli M.L."/>
            <person name="Correr F.H."/>
            <person name="Franceschini L.M."/>
            <person name="Leite T.F."/>
            <person name="Margarido G.R.A."/>
            <person name="Almeida C.A."/>
            <person name="Ferrarezi J.A."/>
            <person name="Labate C.A."/>
        </authorList>
    </citation>
    <scope>NUCLEOTIDE SEQUENCE</scope>
    <source>
        <strain evidence="1">MF-1</strain>
    </source>
</reference>
<evidence type="ECO:0000313" key="2">
    <source>
        <dbReference type="Proteomes" id="UP000765509"/>
    </source>
</evidence>
<protein>
    <submittedName>
        <fullName evidence="1">Uncharacterized protein</fullName>
    </submittedName>
</protein>
<accession>A0A9Q3HEU9</accession>
<keyword evidence="2" id="KW-1185">Reference proteome</keyword>
<gene>
    <name evidence="1" type="ORF">O181_042121</name>
</gene>
<name>A0A9Q3HEU9_9BASI</name>
<organism evidence="1 2">
    <name type="scientific">Austropuccinia psidii MF-1</name>
    <dbReference type="NCBI Taxonomy" id="1389203"/>
    <lineage>
        <taxon>Eukaryota</taxon>
        <taxon>Fungi</taxon>
        <taxon>Dikarya</taxon>
        <taxon>Basidiomycota</taxon>
        <taxon>Pucciniomycotina</taxon>
        <taxon>Pucciniomycetes</taxon>
        <taxon>Pucciniales</taxon>
        <taxon>Sphaerophragmiaceae</taxon>
        <taxon>Austropuccinia</taxon>
    </lineage>
</organism>
<comment type="caution">
    <text evidence="1">The sequence shown here is derived from an EMBL/GenBank/DDBJ whole genome shotgun (WGS) entry which is preliminary data.</text>
</comment>
<sequence>MPTSAKGYSHSKSPRTPKKDVMMNVVAGIGKSIQKILEAPERLSGSRMNQNNSHEQLHNAIQVLKDQYIGLLSEAEYVGRLTLLEKD</sequence>
<dbReference type="Proteomes" id="UP000765509">
    <property type="component" value="Unassembled WGS sequence"/>
</dbReference>
<evidence type="ECO:0000313" key="1">
    <source>
        <dbReference type="EMBL" id="MBW0502406.1"/>
    </source>
</evidence>